<dbReference type="CDD" id="cd00075">
    <property type="entry name" value="HATPase"/>
    <property type="match status" value="1"/>
</dbReference>
<dbReference type="RefSeq" id="WP_106759756.1">
    <property type="nucleotide sequence ID" value="NZ_PXWF02000302.1"/>
</dbReference>
<feature type="domain" description="Response regulatory" evidence="7">
    <location>
        <begin position="417"/>
        <end position="534"/>
    </location>
</feature>
<feature type="domain" description="Histidine kinase" evidence="6">
    <location>
        <begin position="178"/>
        <end position="396"/>
    </location>
</feature>
<dbReference type="CDD" id="cd00082">
    <property type="entry name" value="HisKA"/>
    <property type="match status" value="1"/>
</dbReference>
<dbReference type="EC" id="2.7.13.3" evidence="2"/>
<dbReference type="AlphaFoldDB" id="A0A2U2HEN8"/>
<dbReference type="PROSITE" id="PS50109">
    <property type="entry name" value="HIS_KIN"/>
    <property type="match status" value="1"/>
</dbReference>
<dbReference type="InterPro" id="IPR004358">
    <property type="entry name" value="Sig_transdc_His_kin-like_C"/>
</dbReference>
<evidence type="ECO:0000256" key="2">
    <source>
        <dbReference type="ARBA" id="ARBA00012438"/>
    </source>
</evidence>
<keyword evidence="5" id="KW-1133">Transmembrane helix</keyword>
<proteinExistence type="predicted"/>
<protein>
    <recommendedName>
        <fullName evidence="2">histidine kinase</fullName>
        <ecNumber evidence="2">2.7.13.3</ecNumber>
    </recommendedName>
</protein>
<dbReference type="SUPFAM" id="SSF52172">
    <property type="entry name" value="CheY-like"/>
    <property type="match status" value="1"/>
</dbReference>
<dbReference type="InterPro" id="IPR011006">
    <property type="entry name" value="CheY-like_superfamily"/>
</dbReference>
<dbReference type="InterPro" id="IPR005467">
    <property type="entry name" value="His_kinase_dom"/>
</dbReference>
<accession>A0A2U2HEN8</accession>
<comment type="caution">
    <text evidence="8">The sequence shown here is derived from an EMBL/GenBank/DDBJ whole genome shotgun (WGS) entry which is preliminary data.</text>
</comment>
<dbReference type="SMART" id="SM00448">
    <property type="entry name" value="REC"/>
    <property type="match status" value="1"/>
</dbReference>
<dbReference type="PANTHER" id="PTHR43547:SF2">
    <property type="entry name" value="HYBRID SIGNAL TRANSDUCTION HISTIDINE KINASE C"/>
    <property type="match status" value="1"/>
</dbReference>
<reference evidence="8 9" key="1">
    <citation type="submission" date="2018-04" db="EMBL/GenBank/DDBJ databases">
        <title>Massilia violaceinigra sp. nov., a novel purple-pigmented bacterium isolated from Tianshan glacier, Xinjiang, China.</title>
        <authorList>
            <person name="Wang H."/>
        </authorList>
    </citation>
    <scope>NUCLEOTIDE SEQUENCE [LARGE SCALE GENOMIC DNA]</scope>
    <source>
        <strain evidence="8 9">B448-2</strain>
    </source>
</reference>
<evidence type="ECO:0000256" key="3">
    <source>
        <dbReference type="ARBA" id="ARBA00022553"/>
    </source>
</evidence>
<feature type="non-terminal residue" evidence="8">
    <location>
        <position position="553"/>
    </location>
</feature>
<dbReference type="InterPro" id="IPR036097">
    <property type="entry name" value="HisK_dim/P_sf"/>
</dbReference>
<dbReference type="Pfam" id="PF02518">
    <property type="entry name" value="HATPase_c"/>
    <property type="match status" value="1"/>
</dbReference>
<dbReference type="SMART" id="SM00388">
    <property type="entry name" value="HisKA"/>
    <property type="match status" value="1"/>
</dbReference>
<dbReference type="SUPFAM" id="SSF47384">
    <property type="entry name" value="Homodimeric domain of signal transducing histidine kinase"/>
    <property type="match status" value="1"/>
</dbReference>
<dbReference type="PROSITE" id="PS50110">
    <property type="entry name" value="RESPONSE_REGULATORY"/>
    <property type="match status" value="1"/>
</dbReference>
<dbReference type="InterPro" id="IPR001789">
    <property type="entry name" value="Sig_transdc_resp-reg_receiver"/>
</dbReference>
<feature type="modified residue" description="4-aspartylphosphate" evidence="4">
    <location>
        <position position="467"/>
    </location>
</feature>
<keyword evidence="8" id="KW-0808">Transferase</keyword>
<comment type="catalytic activity">
    <reaction evidence="1">
        <text>ATP + protein L-histidine = ADP + protein N-phospho-L-histidine.</text>
        <dbReference type="EC" id="2.7.13.3"/>
    </reaction>
</comment>
<organism evidence="8 9">
    <name type="scientific">Massilia glaciei</name>
    <dbReference type="NCBI Taxonomy" id="1524097"/>
    <lineage>
        <taxon>Bacteria</taxon>
        <taxon>Pseudomonadati</taxon>
        <taxon>Pseudomonadota</taxon>
        <taxon>Betaproteobacteria</taxon>
        <taxon>Burkholderiales</taxon>
        <taxon>Oxalobacteraceae</taxon>
        <taxon>Telluria group</taxon>
        <taxon>Massilia</taxon>
    </lineage>
</organism>
<feature type="transmembrane region" description="Helical" evidence="5">
    <location>
        <begin position="70"/>
        <end position="90"/>
    </location>
</feature>
<dbReference type="PANTHER" id="PTHR43547">
    <property type="entry name" value="TWO-COMPONENT HISTIDINE KINASE"/>
    <property type="match status" value="1"/>
</dbReference>
<evidence type="ECO:0000313" key="8">
    <source>
        <dbReference type="EMBL" id="PWF42103.1"/>
    </source>
</evidence>
<evidence type="ECO:0000313" key="9">
    <source>
        <dbReference type="Proteomes" id="UP000241421"/>
    </source>
</evidence>
<dbReference type="InterPro" id="IPR036890">
    <property type="entry name" value="HATPase_C_sf"/>
</dbReference>
<dbReference type="EMBL" id="PXWF02000302">
    <property type="protein sequence ID" value="PWF42103.1"/>
    <property type="molecule type" value="Genomic_DNA"/>
</dbReference>
<dbReference type="Pfam" id="PF00512">
    <property type="entry name" value="HisKA"/>
    <property type="match status" value="1"/>
</dbReference>
<keyword evidence="5" id="KW-0812">Transmembrane</keyword>
<dbReference type="InterPro" id="IPR003661">
    <property type="entry name" value="HisK_dim/P_dom"/>
</dbReference>
<dbReference type="Pfam" id="PF00072">
    <property type="entry name" value="Response_reg"/>
    <property type="match status" value="1"/>
</dbReference>
<dbReference type="Gene3D" id="3.40.50.2300">
    <property type="match status" value="1"/>
</dbReference>
<evidence type="ECO:0000256" key="4">
    <source>
        <dbReference type="PROSITE-ProRule" id="PRU00169"/>
    </source>
</evidence>
<dbReference type="Gene3D" id="3.30.565.10">
    <property type="entry name" value="Histidine kinase-like ATPase, C-terminal domain"/>
    <property type="match status" value="1"/>
</dbReference>
<keyword evidence="8" id="KW-0418">Kinase</keyword>
<dbReference type="GO" id="GO:0000155">
    <property type="term" value="F:phosphorelay sensor kinase activity"/>
    <property type="evidence" value="ECO:0007669"/>
    <property type="project" value="InterPro"/>
</dbReference>
<keyword evidence="9" id="KW-1185">Reference proteome</keyword>
<evidence type="ECO:0000259" key="7">
    <source>
        <dbReference type="PROSITE" id="PS50110"/>
    </source>
</evidence>
<evidence type="ECO:0000256" key="1">
    <source>
        <dbReference type="ARBA" id="ARBA00000085"/>
    </source>
</evidence>
<dbReference type="InterPro" id="IPR003594">
    <property type="entry name" value="HATPase_dom"/>
</dbReference>
<name>A0A2U2HEN8_9BURK</name>
<evidence type="ECO:0000259" key="6">
    <source>
        <dbReference type="PROSITE" id="PS50109"/>
    </source>
</evidence>
<keyword evidence="5" id="KW-0472">Membrane</keyword>
<sequence>MNAPQRIGKMSRPELVAAAAGAREGRLRHRTLEGTESYDVFTDSSLSGWAVAVAAPVEMIERSARRATQVAALGLVAAMLCAGILAAFFARAHVNAIARAVRAAIDLGNGIPPQPQRSRVTEVSELHTALHLAGERLVQAQQYRRDAESERQALIEGKKKARRMAEGENKAKDQFLAMLGHELRNPLAPISTAAQLLRMPRLDQARARYAGDVIGRQVEHMNRLLGDMLDVSRVTRGQVSLHLERLDLKSALERAFEQSAALIESRQHSLALALPAQPVWMQGDKTRLVQVFANLINNAAKYSAPRGHLHVGLERDAAHVVVTARDDGEGVAPDLLPRIFDLFSQGERAPDRAQGVLGLGLALVRSLVQLHGGSVAVRGNDPEPGTTFAVHLPLNDDGGEAAGAEREPAPANAGPLRVMIVDDNIDAAISLAHLLEQGGGHHVSTHYDAKGALEWAGSEQPDVFILDIGLPDISGYELARRLRAMPMFAGATLIALTGYGQAADRANARAAGFAHHLAKPAEPDRILGLLGRVGGDGPDALRPGNRTSTTSLK</sequence>
<dbReference type="Gene3D" id="1.10.287.130">
    <property type="match status" value="1"/>
</dbReference>
<dbReference type="SUPFAM" id="SSF55874">
    <property type="entry name" value="ATPase domain of HSP90 chaperone/DNA topoisomerase II/histidine kinase"/>
    <property type="match status" value="1"/>
</dbReference>
<keyword evidence="3 4" id="KW-0597">Phosphoprotein</keyword>
<dbReference type="Proteomes" id="UP000241421">
    <property type="component" value="Unassembled WGS sequence"/>
</dbReference>
<dbReference type="PRINTS" id="PR00344">
    <property type="entry name" value="BCTRLSENSOR"/>
</dbReference>
<dbReference type="OrthoDB" id="8552871at2"/>
<gene>
    <name evidence="8" type="ORF">C7C56_023370</name>
</gene>
<evidence type="ECO:0000256" key="5">
    <source>
        <dbReference type="SAM" id="Phobius"/>
    </source>
</evidence>
<dbReference type="SMART" id="SM00387">
    <property type="entry name" value="HATPase_c"/>
    <property type="match status" value="1"/>
</dbReference>